<feature type="binding site" evidence="10">
    <location>
        <position position="209"/>
    </location>
    <ligand>
        <name>Mn(2+)</name>
        <dbReference type="ChEBI" id="CHEBI:29035"/>
        <label>1</label>
    </ligand>
</feature>
<evidence type="ECO:0000256" key="2">
    <source>
        <dbReference type="ARBA" id="ARBA00022516"/>
    </source>
</evidence>
<comment type="cofactor">
    <cofactor evidence="10">
        <name>Mn(2+)</name>
        <dbReference type="ChEBI" id="CHEBI:29035"/>
    </cofactor>
    <text evidence="10">Binds 2 Mn(2+) ions per subunit in a binuclear metal center.</text>
</comment>
<keyword evidence="13" id="KW-1185">Reference proteome</keyword>
<protein>
    <recommendedName>
        <fullName evidence="10">UDP-2,3-diacylglucosamine hydrolase</fullName>
        <ecNumber evidence="10">3.6.1.54</ecNumber>
    </recommendedName>
    <alternativeName>
        <fullName evidence="10">UDP-2,3-diacylglucosamine diphosphatase</fullName>
    </alternativeName>
</protein>
<comment type="function">
    <text evidence="10">Hydrolyzes the pyrophosphate bond of UDP-2,3-diacylglucosamine to yield 2,3-diacylglucosamine 1-phosphate (lipid X) and UMP by catalyzing the attack of water at the alpha-P atom. Involved in the biosynthesis of lipid A, a phosphorylated glycolipid that anchors the lipopolysaccharide to the outer membrane of the cell.</text>
</comment>
<dbReference type="Proteomes" id="UP001500975">
    <property type="component" value="Unassembled WGS sequence"/>
</dbReference>
<dbReference type="EC" id="3.6.1.54" evidence="10"/>
<evidence type="ECO:0000313" key="12">
    <source>
        <dbReference type="EMBL" id="GAA4330343.1"/>
    </source>
</evidence>
<name>A0ABP8GUY4_9BURK</name>
<dbReference type="InterPro" id="IPR029052">
    <property type="entry name" value="Metallo-depent_PP-like"/>
</dbReference>
<dbReference type="HAMAP" id="MF_00575">
    <property type="entry name" value="LpxH"/>
    <property type="match status" value="1"/>
</dbReference>
<keyword evidence="8 10" id="KW-0472">Membrane</keyword>
<dbReference type="Gene3D" id="3.60.21.10">
    <property type="match status" value="1"/>
</dbReference>
<feature type="binding site" evidence="10">
    <location>
        <position position="21"/>
    </location>
    <ligand>
        <name>Mn(2+)</name>
        <dbReference type="ChEBI" id="CHEBI:29035"/>
        <label>1</label>
    </ligand>
</feature>
<comment type="catalytic activity">
    <reaction evidence="10">
        <text>UDP-2-N,3-O-bis[(3R)-3-hydroxytetradecanoyl]-alpha-D-glucosamine + H2O = 2-N,3-O-bis[(3R)-3-hydroxytetradecanoyl]-alpha-D-glucosaminyl 1-phosphate + UMP + 2 H(+)</text>
        <dbReference type="Rhea" id="RHEA:25213"/>
        <dbReference type="ChEBI" id="CHEBI:15377"/>
        <dbReference type="ChEBI" id="CHEBI:15378"/>
        <dbReference type="ChEBI" id="CHEBI:57865"/>
        <dbReference type="ChEBI" id="CHEBI:57957"/>
        <dbReference type="ChEBI" id="CHEBI:78847"/>
        <dbReference type="EC" id="3.6.1.54"/>
    </reaction>
</comment>
<dbReference type="PANTHER" id="PTHR34990:SF1">
    <property type="entry name" value="UDP-2,3-DIACYLGLUCOSAMINE HYDROLASE"/>
    <property type="match status" value="1"/>
</dbReference>
<feature type="binding site" evidence="10">
    <location>
        <position position="207"/>
    </location>
    <ligand>
        <name>substrate</name>
    </ligand>
</feature>
<evidence type="ECO:0000256" key="4">
    <source>
        <dbReference type="ARBA" id="ARBA00022556"/>
    </source>
</evidence>
<dbReference type="SUPFAM" id="SSF56300">
    <property type="entry name" value="Metallo-dependent phosphatases"/>
    <property type="match status" value="1"/>
</dbReference>
<evidence type="ECO:0000256" key="3">
    <source>
        <dbReference type="ARBA" id="ARBA00022519"/>
    </source>
</evidence>
<evidence type="ECO:0000259" key="11">
    <source>
        <dbReference type="Pfam" id="PF00149"/>
    </source>
</evidence>
<keyword evidence="4 10" id="KW-0441">Lipid A biosynthesis</keyword>
<evidence type="ECO:0000256" key="10">
    <source>
        <dbReference type="HAMAP-Rule" id="MF_00575"/>
    </source>
</evidence>
<comment type="pathway">
    <text evidence="10">Glycolipid biosynthesis; lipid IV(A) biosynthesis; lipid IV(A) from (3R)-3-hydroxytetradecanoyl-[acyl-carrier-protein] and UDP-N-acetyl-alpha-D-glucosamine: step 4/6.</text>
</comment>
<dbReference type="InterPro" id="IPR004843">
    <property type="entry name" value="Calcineurin-like_PHP"/>
</dbReference>
<feature type="binding site" evidence="10">
    <location>
        <position position="23"/>
    </location>
    <ligand>
        <name>Mn(2+)</name>
        <dbReference type="ChEBI" id="CHEBI:29035"/>
        <label>1</label>
    </ligand>
</feature>
<dbReference type="NCBIfam" id="TIGR01854">
    <property type="entry name" value="lipid_A_lpxH"/>
    <property type="match status" value="1"/>
</dbReference>
<comment type="caution">
    <text evidence="10">Lacks conserved residue(s) required for the propagation of feature annotation.</text>
</comment>
<keyword evidence="6 10" id="KW-0378">Hydrolase</keyword>
<evidence type="ECO:0000256" key="1">
    <source>
        <dbReference type="ARBA" id="ARBA00022475"/>
    </source>
</evidence>
<dbReference type="InterPro" id="IPR043461">
    <property type="entry name" value="LpxH-like"/>
</dbReference>
<keyword evidence="7 10" id="KW-0443">Lipid metabolism</keyword>
<gene>
    <name evidence="10" type="primary">lpxH</name>
    <name evidence="12" type="ORF">GCM10023165_04030</name>
</gene>
<proteinExistence type="inferred from homology"/>
<accession>A0ABP8GUY4</accession>
<dbReference type="EMBL" id="BAABGJ010000002">
    <property type="protein sequence ID" value="GAA4330343.1"/>
    <property type="molecule type" value="Genomic_DNA"/>
</dbReference>
<evidence type="ECO:0000256" key="5">
    <source>
        <dbReference type="ARBA" id="ARBA00022723"/>
    </source>
</evidence>
<reference evidence="13" key="1">
    <citation type="journal article" date="2019" name="Int. J. Syst. Evol. Microbiol.">
        <title>The Global Catalogue of Microorganisms (GCM) 10K type strain sequencing project: providing services to taxonomists for standard genome sequencing and annotation.</title>
        <authorList>
            <consortium name="The Broad Institute Genomics Platform"/>
            <consortium name="The Broad Institute Genome Sequencing Center for Infectious Disease"/>
            <person name="Wu L."/>
            <person name="Ma J."/>
        </authorList>
    </citation>
    <scope>NUCLEOTIDE SEQUENCE [LARGE SCALE GENOMIC DNA]</scope>
    <source>
        <strain evidence="13">JCM 17804</strain>
    </source>
</reference>
<evidence type="ECO:0000256" key="8">
    <source>
        <dbReference type="ARBA" id="ARBA00023136"/>
    </source>
</evidence>
<feature type="binding site" evidence="10">
    <location>
        <position position="126"/>
    </location>
    <ligand>
        <name>Mn(2+)</name>
        <dbReference type="ChEBI" id="CHEBI:29035"/>
        <label>2</label>
    </ligand>
</feature>
<feature type="binding site" evidence="10">
    <location>
        <begin position="91"/>
        <end position="92"/>
    </location>
    <ligand>
        <name>substrate</name>
    </ligand>
</feature>
<dbReference type="Pfam" id="PF00149">
    <property type="entry name" value="Metallophos"/>
    <property type="match status" value="1"/>
</dbReference>
<dbReference type="PANTHER" id="PTHR34990">
    <property type="entry name" value="UDP-2,3-DIACYLGLUCOSAMINE HYDROLASE-RELATED"/>
    <property type="match status" value="1"/>
</dbReference>
<feature type="domain" description="Calcineurin-like phosphoesterase" evidence="11">
    <location>
        <begin position="16"/>
        <end position="211"/>
    </location>
</feature>
<evidence type="ECO:0000256" key="6">
    <source>
        <dbReference type="ARBA" id="ARBA00022801"/>
    </source>
</evidence>
<dbReference type="CDD" id="cd07398">
    <property type="entry name" value="MPP_YbbF-LpxH"/>
    <property type="match status" value="1"/>
</dbReference>
<dbReference type="InterPro" id="IPR010138">
    <property type="entry name" value="UDP-diacylglucosamine_Hdrlase"/>
</dbReference>
<evidence type="ECO:0000256" key="9">
    <source>
        <dbReference type="ARBA" id="ARBA00023211"/>
    </source>
</evidence>
<organism evidence="12 13">
    <name type="scientific">Variovorax defluvii</name>
    <dbReference type="NCBI Taxonomy" id="913761"/>
    <lineage>
        <taxon>Bacteria</taxon>
        <taxon>Pseudomonadati</taxon>
        <taxon>Pseudomonadota</taxon>
        <taxon>Betaproteobacteria</taxon>
        <taxon>Burkholderiales</taxon>
        <taxon>Comamonadaceae</taxon>
        <taxon>Variovorax</taxon>
    </lineage>
</organism>
<feature type="binding site" evidence="10">
    <location>
        <position position="172"/>
    </location>
    <ligand>
        <name>substrate</name>
    </ligand>
</feature>
<keyword evidence="3 10" id="KW-0997">Cell inner membrane</keyword>
<feature type="binding site" evidence="10">
    <location>
        <position position="176"/>
    </location>
    <ligand>
        <name>substrate</name>
    </ligand>
</feature>
<evidence type="ECO:0000256" key="7">
    <source>
        <dbReference type="ARBA" id="ARBA00023098"/>
    </source>
</evidence>
<keyword evidence="1 10" id="KW-1003">Cell membrane</keyword>
<feature type="binding site" evidence="10">
    <location>
        <position position="207"/>
    </location>
    <ligand>
        <name>Mn(2+)</name>
        <dbReference type="ChEBI" id="CHEBI:29035"/>
        <label>2</label>
    </ligand>
</feature>
<feature type="binding site" evidence="10">
    <location>
        <position position="91"/>
    </location>
    <ligand>
        <name>Mn(2+)</name>
        <dbReference type="ChEBI" id="CHEBI:29035"/>
        <label>2</label>
    </ligand>
</feature>
<keyword evidence="2 10" id="KW-0444">Lipid biosynthesis</keyword>
<sequence>MTSFGELVAPAGWRTVDLMSDLHLQASEPATFEAWRGYLQTTPADAIFILGDLFEVWVGDDAAGEPGFEAQCAELLREATVRRPVYFMHGNRDFLLGPAFAAQSGLQLLDDPTVLVLHDRRWLLSHGDLLCIEDTEYLHFRAEVRTPAWQKAFLARPLAERRALARAMRAQSEDRKRSPGMVWADVDADAARAWLRQADADTLVHGHTHRPATHALGDGLSRIVLSDWDLQVHPARAQLLCLSSAGAQRVDLR</sequence>
<evidence type="ECO:0000313" key="13">
    <source>
        <dbReference type="Proteomes" id="UP001500975"/>
    </source>
</evidence>
<dbReference type="RefSeq" id="WP_345535542.1">
    <property type="nucleotide sequence ID" value="NZ_BAABGJ010000002.1"/>
</dbReference>
<feature type="binding site" evidence="10">
    <location>
        <position position="134"/>
    </location>
    <ligand>
        <name>substrate</name>
    </ligand>
</feature>
<feature type="binding site" evidence="10">
    <location>
        <position position="52"/>
    </location>
    <ligand>
        <name>Mn(2+)</name>
        <dbReference type="ChEBI" id="CHEBI:29035"/>
        <label>1</label>
    </ligand>
</feature>
<dbReference type="NCBIfam" id="NF003743">
    <property type="entry name" value="PRK05340.1"/>
    <property type="match status" value="1"/>
</dbReference>
<comment type="caution">
    <text evidence="12">The sequence shown here is derived from an EMBL/GenBank/DDBJ whole genome shotgun (WGS) entry which is preliminary data.</text>
</comment>
<feature type="binding site" evidence="10">
    <location>
        <position position="52"/>
    </location>
    <ligand>
        <name>Mn(2+)</name>
        <dbReference type="ChEBI" id="CHEBI:29035"/>
        <label>2</label>
    </ligand>
</feature>
<comment type="subcellular location">
    <subcellularLocation>
        <location evidence="10">Cell inner membrane</location>
        <topology evidence="10">Peripheral membrane protein</topology>
        <orientation evidence="10">Cytoplasmic side</orientation>
    </subcellularLocation>
</comment>
<keyword evidence="9 10" id="KW-0464">Manganese</keyword>
<keyword evidence="5 10" id="KW-0479">Metal-binding</keyword>
<comment type="similarity">
    <text evidence="10">Belongs to the LpxH family.</text>
</comment>